<name>A0A246RZ66_9GAMM</name>
<dbReference type="RefSeq" id="WP_088700357.1">
    <property type="nucleotide sequence ID" value="NZ_JPUA01000032.1"/>
</dbReference>
<organism evidence="1 2">
    <name type="scientific">Halomonas campaniensis</name>
    <dbReference type="NCBI Taxonomy" id="213554"/>
    <lineage>
        <taxon>Bacteria</taxon>
        <taxon>Pseudomonadati</taxon>
        <taxon>Pseudomonadota</taxon>
        <taxon>Gammaproteobacteria</taxon>
        <taxon>Oceanospirillales</taxon>
        <taxon>Halomonadaceae</taxon>
        <taxon>Halomonas</taxon>
    </lineage>
</organism>
<accession>A0A246RZ66</accession>
<sequence>MLAKLQSKALGAGVLLLSLVAAYFYWQRVTDQRDAYQAEAERQRDRAEILQEHQQWQRQQIETLSSAMADRDRTLTVIADDIRASTSALQSLGESDAEAREWLDSDRPTGITDWVRELQRSADGAAVLRPDSARAPND</sequence>
<evidence type="ECO:0000313" key="1">
    <source>
        <dbReference type="EMBL" id="OWV29469.1"/>
    </source>
</evidence>
<protein>
    <submittedName>
        <fullName evidence="1">Uncharacterized protein</fullName>
    </submittedName>
</protein>
<reference evidence="1 2" key="1">
    <citation type="submission" date="2014-08" db="EMBL/GenBank/DDBJ databases">
        <title>Draft genome sequence of a novel L-asparaginase producing marine bacterium, Halomonas campaniensis.</title>
        <authorList>
            <person name="Sundarakrishnan B."/>
            <person name="Moushumi Priya A."/>
            <person name="Raman G."/>
            <person name="Sakthivel N."/>
            <person name="Park S."/>
            <person name="Jayachandran S."/>
        </authorList>
    </citation>
    <scope>NUCLEOTIDE SEQUENCE [LARGE SCALE GENOMIC DNA]</scope>
    <source>
        <strain evidence="1 2">SK03</strain>
    </source>
</reference>
<dbReference type="EMBL" id="JPUA01000032">
    <property type="protein sequence ID" value="OWV29469.1"/>
    <property type="molecule type" value="Genomic_DNA"/>
</dbReference>
<dbReference type="AlphaFoldDB" id="A0A246RZ66"/>
<keyword evidence="2" id="KW-1185">Reference proteome</keyword>
<evidence type="ECO:0000313" key="2">
    <source>
        <dbReference type="Proteomes" id="UP000197334"/>
    </source>
</evidence>
<comment type="caution">
    <text evidence="1">The sequence shown here is derived from an EMBL/GenBank/DDBJ whole genome shotgun (WGS) entry which is preliminary data.</text>
</comment>
<gene>
    <name evidence="1" type="ORF">JI62_11685</name>
</gene>
<dbReference type="Proteomes" id="UP000197334">
    <property type="component" value="Unassembled WGS sequence"/>
</dbReference>
<proteinExistence type="predicted"/>
<dbReference type="OrthoDB" id="6168797at2"/>